<name>A0A9Q1KMX5_9CARY</name>
<dbReference type="Proteomes" id="UP001153076">
    <property type="component" value="Unassembled WGS sequence"/>
</dbReference>
<sequence>MFVPVRAIQEGWRVYFTRRQRRGFGLPSSSSVPPKHRSTLCRPWRPQKRPQLDVPESGKTCSEIDGCHPSGWKRLSAWALMAIDHLDRDGHSWWRRPGRKPSGGSSKVGLHLGGEKEGFISFWGGEKGERRKAKSVRGGNGKEKFEGGSRRYVLVKEVMGVEEVHRMAKEDIYSHKSEQKVWYRLKYQGDVVEFEDLLDGPYVAGTGPLVTTSINVYPTPVSCLLW</sequence>
<evidence type="ECO:0000313" key="3">
    <source>
        <dbReference type="Proteomes" id="UP001153076"/>
    </source>
</evidence>
<feature type="region of interest" description="Disordered" evidence="1">
    <location>
        <begin position="26"/>
        <end position="60"/>
    </location>
</feature>
<protein>
    <submittedName>
        <fullName evidence="2">Uncharacterized protein</fullName>
    </submittedName>
</protein>
<gene>
    <name evidence="2" type="ORF">Cgig2_026013</name>
</gene>
<evidence type="ECO:0000256" key="1">
    <source>
        <dbReference type="SAM" id="MobiDB-lite"/>
    </source>
</evidence>
<keyword evidence="3" id="KW-1185">Reference proteome</keyword>
<dbReference type="EMBL" id="JAKOGI010000072">
    <property type="protein sequence ID" value="KAJ8445686.1"/>
    <property type="molecule type" value="Genomic_DNA"/>
</dbReference>
<comment type="caution">
    <text evidence="2">The sequence shown here is derived from an EMBL/GenBank/DDBJ whole genome shotgun (WGS) entry which is preliminary data.</text>
</comment>
<evidence type="ECO:0000313" key="2">
    <source>
        <dbReference type="EMBL" id="KAJ8445686.1"/>
    </source>
</evidence>
<accession>A0A9Q1KMX5</accession>
<dbReference type="AlphaFoldDB" id="A0A9Q1KMX5"/>
<reference evidence="2" key="1">
    <citation type="submission" date="2022-04" db="EMBL/GenBank/DDBJ databases">
        <title>Carnegiea gigantea Genome sequencing and assembly v2.</title>
        <authorList>
            <person name="Copetti D."/>
            <person name="Sanderson M.J."/>
            <person name="Burquez A."/>
            <person name="Wojciechowski M.F."/>
        </authorList>
    </citation>
    <scope>NUCLEOTIDE SEQUENCE</scope>
    <source>
        <strain evidence="2">SGP5-SGP5p</strain>
        <tissue evidence="2">Aerial part</tissue>
    </source>
</reference>
<organism evidence="2 3">
    <name type="scientific">Carnegiea gigantea</name>
    <dbReference type="NCBI Taxonomy" id="171969"/>
    <lineage>
        <taxon>Eukaryota</taxon>
        <taxon>Viridiplantae</taxon>
        <taxon>Streptophyta</taxon>
        <taxon>Embryophyta</taxon>
        <taxon>Tracheophyta</taxon>
        <taxon>Spermatophyta</taxon>
        <taxon>Magnoliopsida</taxon>
        <taxon>eudicotyledons</taxon>
        <taxon>Gunneridae</taxon>
        <taxon>Pentapetalae</taxon>
        <taxon>Caryophyllales</taxon>
        <taxon>Cactineae</taxon>
        <taxon>Cactaceae</taxon>
        <taxon>Cactoideae</taxon>
        <taxon>Echinocereeae</taxon>
        <taxon>Carnegiea</taxon>
    </lineage>
</organism>
<proteinExistence type="predicted"/>